<evidence type="ECO:0008006" key="3">
    <source>
        <dbReference type="Google" id="ProtNLM"/>
    </source>
</evidence>
<organism evidence="1 2">
    <name type="scientific">Alteribacillus iranensis</name>
    <dbReference type="NCBI Taxonomy" id="930128"/>
    <lineage>
        <taxon>Bacteria</taxon>
        <taxon>Bacillati</taxon>
        <taxon>Bacillota</taxon>
        <taxon>Bacilli</taxon>
        <taxon>Bacillales</taxon>
        <taxon>Bacillaceae</taxon>
        <taxon>Alteribacillus</taxon>
    </lineage>
</organism>
<name>A0A1I2DSZ4_9BACI</name>
<accession>A0A1I2DSZ4</accession>
<dbReference type="Proteomes" id="UP000199516">
    <property type="component" value="Unassembled WGS sequence"/>
</dbReference>
<protein>
    <recommendedName>
        <fullName evidence="3">DUF3231 family protein</fullName>
    </recommendedName>
</protein>
<proteinExistence type="predicted"/>
<evidence type="ECO:0000313" key="2">
    <source>
        <dbReference type="Proteomes" id="UP000199516"/>
    </source>
</evidence>
<dbReference type="RefSeq" id="WP_091661649.1">
    <property type="nucleotide sequence ID" value="NZ_FONT01000004.1"/>
</dbReference>
<dbReference type="InterPro" id="IPR021617">
    <property type="entry name" value="DUF3231"/>
</dbReference>
<evidence type="ECO:0000313" key="1">
    <source>
        <dbReference type="EMBL" id="SFE83423.1"/>
    </source>
</evidence>
<dbReference type="InterPro" id="IPR012347">
    <property type="entry name" value="Ferritin-like"/>
</dbReference>
<dbReference type="AlphaFoldDB" id="A0A1I2DSZ4"/>
<gene>
    <name evidence="1" type="ORF">SAMN05192532_104275</name>
</gene>
<dbReference type="EMBL" id="FONT01000004">
    <property type="protein sequence ID" value="SFE83423.1"/>
    <property type="molecule type" value="Genomic_DNA"/>
</dbReference>
<keyword evidence="2" id="KW-1185">Reference proteome</keyword>
<dbReference type="OrthoDB" id="1675670at2"/>
<sequence>MSEKNIPLTSAEIACLWNLYMNDSASVCFLKFMLQYIQDPEIKPVIQFAFDMSSNHKQQLTDLFQREQFAIPNGFDDQDVNMEAPWLYSDMFCLIYVGHLSKVGLLTYGGFVAMSMRKDIREFFTKGLEETTHLYNIVVDIAERKGLNPRHPYIDVPKETDYVNSKKYMSGINPFSEKRPINAIEIAHLYMNVLTNAIGEKITVSFAQTSSNKEVQEFMIRAKNISQKHIKIFVDTLLEDEIQTPRSPDVSISQSTTRTFSDKLMMFQMSLLTAAGIGNYATAAAASQRSDVSLNYERLSLETAKLAKSGADIMIKNNWLEQPPGAPNREKLIRSHQQ</sequence>
<dbReference type="Gene3D" id="1.20.1260.10">
    <property type="match status" value="2"/>
</dbReference>
<dbReference type="Pfam" id="PF11553">
    <property type="entry name" value="DUF3231"/>
    <property type="match status" value="2"/>
</dbReference>
<reference evidence="1 2" key="1">
    <citation type="submission" date="2016-10" db="EMBL/GenBank/DDBJ databases">
        <authorList>
            <person name="de Groot N.N."/>
        </authorList>
    </citation>
    <scope>NUCLEOTIDE SEQUENCE [LARGE SCALE GENOMIC DNA]</scope>
    <source>
        <strain evidence="1 2">DSM 23995</strain>
    </source>
</reference>